<dbReference type="EMBL" id="JACHOV010000004">
    <property type="protein sequence ID" value="MBB4641012.1"/>
    <property type="molecule type" value="Genomic_DNA"/>
</dbReference>
<sequence>MFIPVGSSDIIAPGVAPRRYMRRYLLAMLAGGIMTALSMAAIAAFLYSRNALPPPQLSNSICIDEKLRIMREQPPQSPNLLVIGSSVAWRHFNSPAAMATDASIRPYNAGLCGQSVAQTAETAQWLLGRLPSVEHVMLLASPVDFQDCSAEASKLNYSDADGYVFGDKPAWRYYLRYFDPVTFLRNAQGLAARRSDPNHFEALVIDRFGDGPMEPRQTRGLHYRELKAFDRKCLSSLSYLAQLTKERDMAMDVVLTPVSPEWIRTYDPEGRVLGQLHDAVGKTAKKSGLRFVDMRDAFKDQNFVDAIHLRQSVTAEFTRAIL</sequence>
<gene>
    <name evidence="2" type="ORF">HNQ99_001316</name>
</gene>
<dbReference type="Gene3D" id="3.40.50.1110">
    <property type="entry name" value="SGNH hydrolase"/>
    <property type="match status" value="1"/>
</dbReference>
<evidence type="ECO:0000256" key="1">
    <source>
        <dbReference type="SAM" id="Phobius"/>
    </source>
</evidence>
<dbReference type="GO" id="GO:0016788">
    <property type="term" value="F:hydrolase activity, acting on ester bonds"/>
    <property type="evidence" value="ECO:0007669"/>
    <property type="project" value="UniProtKB-ARBA"/>
</dbReference>
<dbReference type="RefSeq" id="WP_184474831.1">
    <property type="nucleotide sequence ID" value="NZ_JACHOV010000004.1"/>
</dbReference>
<evidence type="ECO:0000313" key="2">
    <source>
        <dbReference type="EMBL" id="MBB4641012.1"/>
    </source>
</evidence>
<keyword evidence="1" id="KW-1133">Transmembrane helix</keyword>
<dbReference type="SUPFAM" id="SSF52266">
    <property type="entry name" value="SGNH hydrolase"/>
    <property type="match status" value="1"/>
</dbReference>
<evidence type="ECO:0000313" key="3">
    <source>
        <dbReference type="Proteomes" id="UP000575068"/>
    </source>
</evidence>
<keyword evidence="3" id="KW-1185">Reference proteome</keyword>
<accession>A0A840HS83</accession>
<name>A0A840HS83_9SPHN</name>
<comment type="caution">
    <text evidence="2">The sequence shown here is derived from an EMBL/GenBank/DDBJ whole genome shotgun (WGS) entry which is preliminary data.</text>
</comment>
<reference evidence="2 3" key="1">
    <citation type="submission" date="2020-08" db="EMBL/GenBank/DDBJ databases">
        <title>Genomic Encyclopedia of Type Strains, Phase IV (KMG-IV): sequencing the most valuable type-strain genomes for metagenomic binning, comparative biology and taxonomic classification.</title>
        <authorList>
            <person name="Goeker M."/>
        </authorList>
    </citation>
    <scope>NUCLEOTIDE SEQUENCE [LARGE SCALE GENOMIC DNA]</scope>
    <source>
        <strain evidence="2 3">DSM 7465</strain>
    </source>
</reference>
<dbReference type="Proteomes" id="UP000575068">
    <property type="component" value="Unassembled WGS sequence"/>
</dbReference>
<keyword evidence="1" id="KW-0812">Transmembrane</keyword>
<keyword evidence="1" id="KW-0472">Membrane</keyword>
<organism evidence="2 3">
    <name type="scientific">Rhizorhapis suberifaciens</name>
    <name type="common">corky root of lettuce</name>
    <dbReference type="NCBI Taxonomy" id="13656"/>
    <lineage>
        <taxon>Bacteria</taxon>
        <taxon>Pseudomonadati</taxon>
        <taxon>Pseudomonadota</taxon>
        <taxon>Alphaproteobacteria</taxon>
        <taxon>Sphingomonadales</taxon>
        <taxon>Sphingomonadaceae</taxon>
        <taxon>Rhizorhapis</taxon>
    </lineage>
</organism>
<dbReference type="AlphaFoldDB" id="A0A840HS83"/>
<protein>
    <recommendedName>
        <fullName evidence="4">SGNH/GDSL hydrolase family protein</fullName>
    </recommendedName>
</protein>
<dbReference type="InterPro" id="IPR036514">
    <property type="entry name" value="SGNH_hydro_sf"/>
</dbReference>
<evidence type="ECO:0008006" key="4">
    <source>
        <dbReference type="Google" id="ProtNLM"/>
    </source>
</evidence>
<proteinExistence type="predicted"/>
<feature type="transmembrane region" description="Helical" evidence="1">
    <location>
        <begin position="24"/>
        <end position="47"/>
    </location>
</feature>